<reference evidence="2 3" key="1">
    <citation type="submission" date="2020-08" db="EMBL/GenBank/DDBJ databases">
        <title>Sequencing the genomes of 1000 actinobacteria strains.</title>
        <authorList>
            <person name="Klenk H.-P."/>
        </authorList>
    </citation>
    <scope>NUCLEOTIDE SEQUENCE [LARGE SCALE GENOMIC DNA]</scope>
    <source>
        <strain evidence="2 3">DSM 45518</strain>
    </source>
</reference>
<dbReference type="EMBL" id="JACHMF010000001">
    <property type="protein sequence ID" value="MBB4697947.1"/>
    <property type="molecule type" value="Genomic_DNA"/>
</dbReference>
<keyword evidence="3" id="KW-1185">Reference proteome</keyword>
<evidence type="ECO:0000313" key="3">
    <source>
        <dbReference type="Proteomes" id="UP000542742"/>
    </source>
</evidence>
<dbReference type="NCBIfam" id="TIGR02391">
    <property type="entry name" value="hypoth_ymh"/>
    <property type="match status" value="1"/>
</dbReference>
<accession>A0A7W7D0D4</accession>
<name>A0A7W7D0D4_9ACTN</name>
<dbReference type="AlphaFoldDB" id="A0A7W7D0D4"/>
<gene>
    <name evidence="2" type="ORF">BKA14_008095</name>
</gene>
<dbReference type="InterPro" id="IPR012654">
    <property type="entry name" value="CHP02391"/>
</dbReference>
<dbReference type="Proteomes" id="UP000542742">
    <property type="component" value="Unassembled WGS sequence"/>
</dbReference>
<evidence type="ECO:0000259" key="1">
    <source>
        <dbReference type="Pfam" id="PF09509"/>
    </source>
</evidence>
<evidence type="ECO:0000313" key="2">
    <source>
        <dbReference type="EMBL" id="MBB4697947.1"/>
    </source>
</evidence>
<sequence>MFESVKAVVNRVKSMTGLDSDGVPLMNQAFSVQNPRLVLGGAGTTTERNMQAGYRELFVGAVQAIRNTSAHEPLGVMEVNEAFELLGLASLLMRLLDGAAPSS</sequence>
<protein>
    <submittedName>
        <fullName evidence="2">Uncharacterized protein (TIGR02391 family)</fullName>
    </submittedName>
</protein>
<organism evidence="2 3">
    <name type="scientific">Paractinoplanes abujensis</name>
    <dbReference type="NCBI Taxonomy" id="882441"/>
    <lineage>
        <taxon>Bacteria</taxon>
        <taxon>Bacillati</taxon>
        <taxon>Actinomycetota</taxon>
        <taxon>Actinomycetes</taxon>
        <taxon>Micromonosporales</taxon>
        <taxon>Micromonosporaceae</taxon>
        <taxon>Paractinoplanes</taxon>
    </lineage>
</organism>
<proteinExistence type="predicted"/>
<feature type="domain" description="Conserved hypothetical protein CHP02391" evidence="1">
    <location>
        <begin position="2"/>
        <end position="96"/>
    </location>
</feature>
<comment type="caution">
    <text evidence="2">The sequence shown here is derived from an EMBL/GenBank/DDBJ whole genome shotgun (WGS) entry which is preliminary data.</text>
</comment>
<dbReference type="Pfam" id="PF09509">
    <property type="entry name" value="Hypoth_Ymh"/>
    <property type="match status" value="1"/>
</dbReference>